<feature type="region of interest" description="Disordered" evidence="1">
    <location>
        <begin position="63"/>
        <end position="95"/>
    </location>
</feature>
<evidence type="ECO:0000313" key="4">
    <source>
        <dbReference type="Proteomes" id="UP000041254"/>
    </source>
</evidence>
<keyword evidence="2" id="KW-0732">Signal</keyword>
<feature type="chain" id="PRO_5005188378" evidence="2">
    <location>
        <begin position="32"/>
        <end position="113"/>
    </location>
</feature>
<keyword evidence="4" id="KW-1185">Reference proteome</keyword>
<dbReference type="Proteomes" id="UP000041254">
    <property type="component" value="Unassembled WGS sequence"/>
</dbReference>
<evidence type="ECO:0000313" key="3">
    <source>
        <dbReference type="EMBL" id="CEM10064.1"/>
    </source>
</evidence>
<dbReference type="InParanoid" id="A0A0G4FBQ8"/>
<dbReference type="AlphaFoldDB" id="A0A0G4FBQ8"/>
<reference evidence="3 4" key="1">
    <citation type="submission" date="2014-11" db="EMBL/GenBank/DDBJ databases">
        <authorList>
            <person name="Zhu J."/>
            <person name="Qi W."/>
            <person name="Song R."/>
        </authorList>
    </citation>
    <scope>NUCLEOTIDE SEQUENCE [LARGE SCALE GENOMIC DNA]</scope>
</reference>
<feature type="signal peptide" evidence="2">
    <location>
        <begin position="1"/>
        <end position="31"/>
    </location>
</feature>
<feature type="compositionally biased region" description="Basic and acidic residues" evidence="1">
    <location>
        <begin position="67"/>
        <end position="77"/>
    </location>
</feature>
<name>A0A0G4FBQ8_VITBC</name>
<gene>
    <name evidence="3" type="ORF">Vbra_14854</name>
</gene>
<evidence type="ECO:0000256" key="2">
    <source>
        <dbReference type="SAM" id="SignalP"/>
    </source>
</evidence>
<sequence length="113" mass="12337">MALFSRLTLVVFASLLVAVWMPSATVASTAAAPASTTAAPPAAVDGSDIGLTIVDEQEDLLVDEPETYERDEGKKDGPATSGNLRALGPHDCRQDRHCRSGYRCWRHKCFRRY</sequence>
<dbReference type="EMBL" id="CDMY01000400">
    <property type="protein sequence ID" value="CEM10064.1"/>
    <property type="molecule type" value="Genomic_DNA"/>
</dbReference>
<dbReference type="VEuPathDB" id="CryptoDB:Vbra_14854"/>
<accession>A0A0G4FBQ8</accession>
<proteinExistence type="predicted"/>
<protein>
    <submittedName>
        <fullName evidence="3">Uncharacterized protein</fullName>
    </submittedName>
</protein>
<organism evidence="3 4">
    <name type="scientific">Vitrella brassicaformis (strain CCMP3155)</name>
    <dbReference type="NCBI Taxonomy" id="1169540"/>
    <lineage>
        <taxon>Eukaryota</taxon>
        <taxon>Sar</taxon>
        <taxon>Alveolata</taxon>
        <taxon>Colpodellida</taxon>
        <taxon>Vitrellaceae</taxon>
        <taxon>Vitrella</taxon>
    </lineage>
</organism>
<evidence type="ECO:0000256" key="1">
    <source>
        <dbReference type="SAM" id="MobiDB-lite"/>
    </source>
</evidence>